<dbReference type="InterPro" id="IPR015867">
    <property type="entry name" value="N-reg_PII/ATP_PRibTrfase_C"/>
</dbReference>
<dbReference type="AlphaFoldDB" id="A0A5C8P0W8"/>
<dbReference type="Gene3D" id="3.30.70.120">
    <property type="match status" value="1"/>
</dbReference>
<reference evidence="1 2" key="1">
    <citation type="submission" date="2019-06" db="EMBL/GenBank/DDBJ databases">
        <title>Quisquiliibacterium sp. nov., isolated from a maize field.</title>
        <authorList>
            <person name="Lin S.-Y."/>
            <person name="Tsai C.-F."/>
            <person name="Young C.-C."/>
        </authorList>
    </citation>
    <scope>NUCLEOTIDE SEQUENCE [LARGE SCALE GENOMIC DNA]</scope>
    <source>
        <strain evidence="1 2">CC-CFT501</strain>
    </source>
</reference>
<proteinExistence type="predicted"/>
<comment type="caution">
    <text evidence="1">The sequence shown here is derived from an EMBL/GenBank/DDBJ whole genome shotgun (WGS) entry which is preliminary data.</text>
</comment>
<sequence>MTQGRTDIVLTLVAPAALEEPLVDLLLAMPELAGGFTSSPADGHGTRVPLVGADENVRGRGKRVRIEIALASAALSTLLDAIRQAMPAAPIHFWTMPILDFGSLQ</sequence>
<dbReference type="InterPro" id="IPR021634">
    <property type="entry name" value="DUF3240"/>
</dbReference>
<gene>
    <name evidence="1" type="ORF">FHP08_04850</name>
</gene>
<dbReference type="Pfam" id="PF11582">
    <property type="entry name" value="DUF3240"/>
    <property type="match status" value="1"/>
</dbReference>
<dbReference type="Proteomes" id="UP000321548">
    <property type="component" value="Unassembled WGS sequence"/>
</dbReference>
<evidence type="ECO:0000313" key="1">
    <source>
        <dbReference type="EMBL" id="TXL66958.1"/>
    </source>
</evidence>
<protein>
    <submittedName>
        <fullName evidence="1">DUF3240 domain-containing protein</fullName>
    </submittedName>
</protein>
<dbReference type="OrthoDB" id="9180928at2"/>
<accession>A0A5C8P0W8</accession>
<keyword evidence="2" id="KW-1185">Reference proteome</keyword>
<dbReference type="RefSeq" id="WP_147703207.1">
    <property type="nucleotide sequence ID" value="NZ_VDUY01000002.1"/>
</dbReference>
<evidence type="ECO:0000313" key="2">
    <source>
        <dbReference type="Proteomes" id="UP000321548"/>
    </source>
</evidence>
<name>A0A5C8P0W8_9BURK</name>
<organism evidence="1 2">
    <name type="scientific">Zeimonas arvi</name>
    <dbReference type="NCBI Taxonomy" id="2498847"/>
    <lineage>
        <taxon>Bacteria</taxon>
        <taxon>Pseudomonadati</taxon>
        <taxon>Pseudomonadota</taxon>
        <taxon>Betaproteobacteria</taxon>
        <taxon>Burkholderiales</taxon>
        <taxon>Burkholderiaceae</taxon>
        <taxon>Zeimonas</taxon>
    </lineage>
</organism>
<dbReference type="EMBL" id="VDUY01000002">
    <property type="protein sequence ID" value="TXL66958.1"/>
    <property type="molecule type" value="Genomic_DNA"/>
</dbReference>